<accession>A0ABD4TK25</accession>
<reference evidence="1 2" key="1">
    <citation type="submission" date="2019-08" db="EMBL/GenBank/DDBJ databases">
        <authorList>
            <person name="Chen S.-C."/>
            <person name="Lai M.-C."/>
            <person name="You Y.-T."/>
        </authorList>
    </citation>
    <scope>NUCLEOTIDE SEQUENCE [LARGE SCALE GENOMIC DNA]</scope>
    <source>
        <strain evidence="1 2">P2F9704a</strain>
    </source>
</reference>
<dbReference type="Pfam" id="PF01893">
    <property type="entry name" value="UPF0058"/>
    <property type="match status" value="1"/>
</dbReference>
<sequence length="104" mass="12027">MVGCRANLIFTEDLLRYQKEELIHLHMLMVTVKKYYETMTGDAVSTQKYDSLLISPVHIHKNKNSHKEALLTLAEEIVERIHEHPGSIRPEYHTKSATSVLIKN</sequence>
<dbReference type="SUPFAM" id="SSF140371">
    <property type="entry name" value="Vng1086c-like"/>
    <property type="match status" value="1"/>
</dbReference>
<organism evidence="1 2">
    <name type="scientific">Methanocalculus taiwanensis</name>
    <dbReference type="NCBI Taxonomy" id="106207"/>
    <lineage>
        <taxon>Archaea</taxon>
        <taxon>Methanobacteriati</taxon>
        <taxon>Methanobacteriota</taxon>
        <taxon>Stenosarchaea group</taxon>
        <taxon>Methanomicrobia</taxon>
        <taxon>Methanomicrobiales</taxon>
        <taxon>Methanocalculaceae</taxon>
        <taxon>Methanocalculus</taxon>
    </lineage>
</organism>
<dbReference type="PANTHER" id="PTHR42203">
    <property type="entry name" value="UPF0058 PROTEIN MJ1205"/>
    <property type="match status" value="1"/>
</dbReference>
<gene>
    <name evidence="1" type="ORF">FTO68_09185</name>
</gene>
<protein>
    <submittedName>
        <fullName evidence="1">Metal-binding protein</fullName>
    </submittedName>
</protein>
<dbReference type="Proteomes" id="UP001524383">
    <property type="component" value="Unassembled WGS sequence"/>
</dbReference>
<dbReference type="PANTHER" id="PTHR42203:SF2">
    <property type="entry name" value="UPF0058 PROTEIN MJ1205"/>
    <property type="match status" value="1"/>
</dbReference>
<dbReference type="InterPro" id="IPR036519">
    <property type="entry name" value="UPF0058_sf"/>
</dbReference>
<name>A0ABD4TK25_9EURY</name>
<evidence type="ECO:0000313" key="2">
    <source>
        <dbReference type="Proteomes" id="UP001524383"/>
    </source>
</evidence>
<keyword evidence="2" id="KW-1185">Reference proteome</keyword>
<dbReference type="InterPro" id="IPR002753">
    <property type="entry name" value="UPF0058"/>
</dbReference>
<comment type="caution">
    <text evidence="1">The sequence shown here is derived from an EMBL/GenBank/DDBJ whole genome shotgun (WGS) entry which is preliminary data.</text>
</comment>
<dbReference type="AlphaFoldDB" id="A0ABD4TK25"/>
<dbReference type="EMBL" id="VOTZ01000020">
    <property type="protein sequence ID" value="MCQ1539151.1"/>
    <property type="molecule type" value="Genomic_DNA"/>
</dbReference>
<evidence type="ECO:0000313" key="1">
    <source>
        <dbReference type="EMBL" id="MCQ1539151.1"/>
    </source>
</evidence>
<dbReference type="Gene3D" id="1.20.1270.110">
    <property type="entry name" value="Uncharacterised protein family UPF0058"/>
    <property type="match status" value="1"/>
</dbReference>
<proteinExistence type="predicted"/>